<name>A0A0C3C4F0_OIDMZ</name>
<dbReference type="InterPro" id="IPR001938">
    <property type="entry name" value="Thaumatin"/>
</dbReference>
<dbReference type="AlphaFoldDB" id="A0A0C3C4F0"/>
<gene>
    <name evidence="2" type="ORF">OIDMADRAFT_65432</name>
</gene>
<reference evidence="2 3" key="1">
    <citation type="submission" date="2014-04" db="EMBL/GenBank/DDBJ databases">
        <authorList>
            <consortium name="DOE Joint Genome Institute"/>
            <person name="Kuo A."/>
            <person name="Martino E."/>
            <person name="Perotto S."/>
            <person name="Kohler A."/>
            <person name="Nagy L.G."/>
            <person name="Floudas D."/>
            <person name="Copeland A."/>
            <person name="Barry K.W."/>
            <person name="Cichocki N."/>
            <person name="Veneault-Fourrey C."/>
            <person name="LaButti K."/>
            <person name="Lindquist E.A."/>
            <person name="Lipzen A."/>
            <person name="Lundell T."/>
            <person name="Morin E."/>
            <person name="Murat C."/>
            <person name="Sun H."/>
            <person name="Tunlid A."/>
            <person name="Henrissat B."/>
            <person name="Grigoriev I.V."/>
            <person name="Hibbett D.S."/>
            <person name="Martin F."/>
            <person name="Nordberg H.P."/>
            <person name="Cantor M.N."/>
            <person name="Hua S.X."/>
        </authorList>
    </citation>
    <scope>NUCLEOTIDE SEQUENCE [LARGE SCALE GENOMIC DNA]</scope>
    <source>
        <strain evidence="2 3">Zn</strain>
    </source>
</reference>
<feature type="non-terminal residue" evidence="2">
    <location>
        <position position="307"/>
    </location>
</feature>
<dbReference type="Gene3D" id="2.60.110.10">
    <property type="entry name" value="Thaumatin"/>
    <property type="match status" value="1"/>
</dbReference>
<proteinExistence type="predicted"/>
<evidence type="ECO:0000313" key="2">
    <source>
        <dbReference type="EMBL" id="KIM93773.1"/>
    </source>
</evidence>
<reference evidence="3" key="2">
    <citation type="submission" date="2015-01" db="EMBL/GenBank/DDBJ databases">
        <title>Evolutionary Origins and Diversification of the Mycorrhizal Mutualists.</title>
        <authorList>
            <consortium name="DOE Joint Genome Institute"/>
            <consortium name="Mycorrhizal Genomics Consortium"/>
            <person name="Kohler A."/>
            <person name="Kuo A."/>
            <person name="Nagy L.G."/>
            <person name="Floudas D."/>
            <person name="Copeland A."/>
            <person name="Barry K.W."/>
            <person name="Cichocki N."/>
            <person name="Veneault-Fourrey C."/>
            <person name="LaButti K."/>
            <person name="Lindquist E.A."/>
            <person name="Lipzen A."/>
            <person name="Lundell T."/>
            <person name="Morin E."/>
            <person name="Murat C."/>
            <person name="Riley R."/>
            <person name="Ohm R."/>
            <person name="Sun H."/>
            <person name="Tunlid A."/>
            <person name="Henrissat B."/>
            <person name="Grigoriev I.V."/>
            <person name="Hibbett D.S."/>
            <person name="Martin F."/>
        </authorList>
    </citation>
    <scope>NUCLEOTIDE SEQUENCE [LARGE SCALE GENOMIC DNA]</scope>
    <source>
        <strain evidence="3">Zn</strain>
    </source>
</reference>
<feature type="disulfide bond" evidence="1">
    <location>
        <begin position="233"/>
        <end position="243"/>
    </location>
</feature>
<dbReference type="STRING" id="913774.A0A0C3C4F0"/>
<dbReference type="SMART" id="SM00205">
    <property type="entry name" value="THN"/>
    <property type="match status" value="1"/>
</dbReference>
<dbReference type="Proteomes" id="UP000054321">
    <property type="component" value="Unassembled WGS sequence"/>
</dbReference>
<dbReference type="PIRSF" id="PIRSF002703">
    <property type="entry name" value="Thaumatin"/>
    <property type="match status" value="1"/>
</dbReference>
<feature type="disulfide bond" evidence="1">
    <location>
        <begin position="9"/>
        <end position="284"/>
    </location>
</feature>
<dbReference type="InterPro" id="IPR037176">
    <property type="entry name" value="Osmotin/thaumatin-like_sf"/>
</dbReference>
<evidence type="ECO:0000313" key="3">
    <source>
        <dbReference type="Proteomes" id="UP000054321"/>
    </source>
</evidence>
<feature type="disulfide bond" evidence="1">
    <location>
        <begin position="223"/>
        <end position="232"/>
    </location>
</feature>
<sequence>IPLIVSNRCGDPLWPAIETQAGTGPGVGGFLLAPGMSMNLSVGEDWAGRVWGRTNCSFNANGTASSRGSGPACDTGDCGGLMSCAGPGNPPATLAEWDLAGGIASQQTFLDISLVDGYNLPLGVTYIPGPNISLQDIPPNLTSPACIATAGLLLPPALSGTLGNASNSSYPIPYESTMSSAQISSWCPWDFQLTPPPRPGYGVFPYPVDNIVRPVFDPCLSACAKTGAASDCCTGSYNNPKSCKPSLYSNKAKLVCPDAYSYAYDDSTSTFILPTGGGWEVTFCPPGRSTNILKTFSAQLGALSQAG</sequence>
<feature type="non-terminal residue" evidence="2">
    <location>
        <position position="1"/>
    </location>
</feature>
<dbReference type="EMBL" id="KN832893">
    <property type="protein sequence ID" value="KIM93773.1"/>
    <property type="molecule type" value="Genomic_DNA"/>
</dbReference>
<evidence type="ECO:0000256" key="1">
    <source>
        <dbReference type="PIRSR" id="PIRSR002703-1"/>
    </source>
</evidence>
<keyword evidence="3" id="KW-1185">Reference proteome</keyword>
<dbReference type="HOGENOM" id="CLU_043181_7_1_1"/>
<evidence type="ECO:0008006" key="4">
    <source>
        <dbReference type="Google" id="ProtNLM"/>
    </source>
</evidence>
<dbReference type="PANTHER" id="PTHR31048">
    <property type="entry name" value="OS03G0233200 PROTEIN"/>
    <property type="match status" value="1"/>
</dbReference>
<accession>A0A0C3C4F0</accession>
<protein>
    <recommendedName>
        <fullName evidence="4">Osmotin, thaumatin-like protein</fullName>
    </recommendedName>
</protein>
<dbReference type="Pfam" id="PF00314">
    <property type="entry name" value="Thaumatin"/>
    <property type="match status" value="1"/>
</dbReference>
<dbReference type="OrthoDB" id="430315at2759"/>
<dbReference type="InParanoid" id="A0A0C3C4F0"/>
<feature type="disulfide bond" evidence="1">
    <location>
        <begin position="78"/>
        <end position="84"/>
    </location>
</feature>
<feature type="disulfide bond" evidence="1">
    <location>
        <begin position="187"/>
        <end position="219"/>
    </location>
</feature>
<dbReference type="PROSITE" id="PS51367">
    <property type="entry name" value="THAUMATIN_2"/>
    <property type="match status" value="1"/>
</dbReference>
<feature type="disulfide bond" evidence="1">
    <location>
        <begin position="56"/>
        <end position="73"/>
    </location>
</feature>
<dbReference type="SUPFAM" id="SSF49870">
    <property type="entry name" value="Osmotin, thaumatin-like protein"/>
    <property type="match status" value="1"/>
</dbReference>
<keyword evidence="1" id="KW-1015">Disulfide bond</keyword>
<organism evidence="2 3">
    <name type="scientific">Oidiodendron maius (strain Zn)</name>
    <dbReference type="NCBI Taxonomy" id="913774"/>
    <lineage>
        <taxon>Eukaryota</taxon>
        <taxon>Fungi</taxon>
        <taxon>Dikarya</taxon>
        <taxon>Ascomycota</taxon>
        <taxon>Pezizomycotina</taxon>
        <taxon>Leotiomycetes</taxon>
        <taxon>Leotiomycetes incertae sedis</taxon>
        <taxon>Myxotrichaceae</taxon>
        <taxon>Oidiodendron</taxon>
    </lineage>
</organism>